<dbReference type="AlphaFoldDB" id="A0A9D9IYW3"/>
<reference evidence="2" key="2">
    <citation type="journal article" date="2021" name="PeerJ">
        <title>Extensive microbial diversity within the chicken gut microbiome revealed by metagenomics and culture.</title>
        <authorList>
            <person name="Gilroy R."/>
            <person name="Ravi A."/>
            <person name="Getino M."/>
            <person name="Pursley I."/>
            <person name="Horton D.L."/>
            <person name="Alikhan N.F."/>
            <person name="Baker D."/>
            <person name="Gharbi K."/>
            <person name="Hall N."/>
            <person name="Watson M."/>
            <person name="Adriaenssens E.M."/>
            <person name="Foster-Nyarko E."/>
            <person name="Jarju S."/>
            <person name="Secka A."/>
            <person name="Antonio M."/>
            <person name="Oren A."/>
            <person name="Chaudhuri R.R."/>
            <person name="La Ragione R."/>
            <person name="Hildebrand F."/>
            <person name="Pallen M.J."/>
        </authorList>
    </citation>
    <scope>NUCLEOTIDE SEQUENCE</scope>
    <source>
        <strain evidence="2">B3-1481</strain>
    </source>
</reference>
<dbReference type="InterPro" id="IPR014756">
    <property type="entry name" value="Ig_E-set"/>
</dbReference>
<dbReference type="InterPro" id="IPR050583">
    <property type="entry name" value="Mycobacterial_A85_antigen"/>
</dbReference>
<protein>
    <submittedName>
        <fullName evidence="2">Esterase</fullName>
    </submittedName>
</protein>
<gene>
    <name evidence="2" type="ORF">IAB76_05915</name>
</gene>
<dbReference type="SUPFAM" id="SSF81296">
    <property type="entry name" value="E set domains"/>
    <property type="match status" value="1"/>
</dbReference>
<evidence type="ECO:0000256" key="1">
    <source>
        <dbReference type="SAM" id="SignalP"/>
    </source>
</evidence>
<dbReference type="EMBL" id="JADILW010000086">
    <property type="protein sequence ID" value="MBO8480626.1"/>
    <property type="molecule type" value="Genomic_DNA"/>
</dbReference>
<evidence type="ECO:0000313" key="2">
    <source>
        <dbReference type="EMBL" id="MBO8480626.1"/>
    </source>
</evidence>
<dbReference type="CDD" id="cd11294">
    <property type="entry name" value="E_set_Esterase_like_N"/>
    <property type="match status" value="1"/>
</dbReference>
<evidence type="ECO:0000313" key="3">
    <source>
        <dbReference type="Proteomes" id="UP000823769"/>
    </source>
</evidence>
<proteinExistence type="predicted"/>
<dbReference type="SUPFAM" id="SSF53474">
    <property type="entry name" value="alpha/beta-Hydrolases"/>
    <property type="match status" value="1"/>
</dbReference>
<comment type="caution">
    <text evidence="2">The sequence shown here is derived from an EMBL/GenBank/DDBJ whole genome shotgun (WGS) entry which is preliminary data.</text>
</comment>
<keyword evidence="1" id="KW-0732">Signal</keyword>
<feature type="signal peptide" evidence="1">
    <location>
        <begin position="1"/>
        <end position="19"/>
    </location>
</feature>
<dbReference type="Pfam" id="PF00756">
    <property type="entry name" value="Esterase"/>
    <property type="match status" value="1"/>
</dbReference>
<organism evidence="2 3">
    <name type="scientific">Candidatus Cryptobacteroides avistercoris</name>
    <dbReference type="NCBI Taxonomy" id="2840758"/>
    <lineage>
        <taxon>Bacteria</taxon>
        <taxon>Pseudomonadati</taxon>
        <taxon>Bacteroidota</taxon>
        <taxon>Bacteroidia</taxon>
        <taxon>Bacteroidales</taxon>
        <taxon>Candidatus Cryptobacteroides</taxon>
    </lineage>
</organism>
<dbReference type="Gene3D" id="3.40.50.1820">
    <property type="entry name" value="alpha/beta hydrolase"/>
    <property type="match status" value="1"/>
</dbReference>
<dbReference type="InterPro" id="IPR000801">
    <property type="entry name" value="Esterase-like"/>
</dbReference>
<dbReference type="Proteomes" id="UP000823769">
    <property type="component" value="Unassembled WGS sequence"/>
</dbReference>
<dbReference type="InterPro" id="IPR013783">
    <property type="entry name" value="Ig-like_fold"/>
</dbReference>
<dbReference type="PANTHER" id="PTHR48098">
    <property type="entry name" value="ENTEROCHELIN ESTERASE-RELATED"/>
    <property type="match status" value="1"/>
</dbReference>
<dbReference type="GO" id="GO:0016747">
    <property type="term" value="F:acyltransferase activity, transferring groups other than amino-acyl groups"/>
    <property type="evidence" value="ECO:0007669"/>
    <property type="project" value="TreeGrafter"/>
</dbReference>
<sequence length="396" mass="44227">MNRISIAAACLMISAAASAQQALGPGTGLVSPEINPDHSVTFRLYSPKAITVSVTSDCLPPRVIEFERDGQKTVMELDGVAEMTQDKNGVWSYTTAPLEGELYSYTFLVNGEKMLDPSNVYMKRDVASWVSYFTISAEEGDKGWYYEVHDTPHGTVSKQWYDSPTLGADRRLTVYTPAGYEDSKAKYPVLYLLHGSGGDEDAWSDLGRVAQIMDNLIAEGKAEPMIVVMPNGVYFNQAAPGYEVNMFQPTMTNSRSDSTKEIEDSFTDVMKFIESHYRVAKGRENTAVAGLSMGGRQSCALSMRYPEKFDYVGMFSGVLPPTEQSQREALDNLFKNAPELYWIACGSADGVMANCDKLMAYLDEKGYPYEFYESDGGHIWRNWRVYLTMFAQMIFK</sequence>
<dbReference type="Gene3D" id="2.60.40.10">
    <property type="entry name" value="Immunoglobulins"/>
    <property type="match status" value="1"/>
</dbReference>
<reference evidence="2" key="1">
    <citation type="submission" date="2020-10" db="EMBL/GenBank/DDBJ databases">
        <authorList>
            <person name="Gilroy R."/>
        </authorList>
    </citation>
    <scope>NUCLEOTIDE SEQUENCE</scope>
    <source>
        <strain evidence="2">B3-1481</strain>
    </source>
</reference>
<dbReference type="InterPro" id="IPR029058">
    <property type="entry name" value="AB_hydrolase_fold"/>
</dbReference>
<dbReference type="PANTHER" id="PTHR48098:SF1">
    <property type="entry name" value="DIACYLGLYCEROL ACYLTRANSFERASE_MYCOLYLTRANSFERASE AG85A"/>
    <property type="match status" value="1"/>
</dbReference>
<feature type="chain" id="PRO_5039314841" evidence="1">
    <location>
        <begin position="20"/>
        <end position="396"/>
    </location>
</feature>
<accession>A0A9D9IYW3</accession>
<name>A0A9D9IYW3_9BACT</name>